<keyword evidence="2" id="KW-0547">Nucleotide-binding</keyword>
<dbReference type="Gene3D" id="3.30.930.10">
    <property type="entry name" value="Bira Bifunctional Protein, Domain 2"/>
    <property type="match status" value="1"/>
</dbReference>
<reference evidence="7" key="2">
    <citation type="journal article" date="2014" name="ISME J.">
        <title>Microbial stratification in low pH oxic and suboxic macroscopic growths along an acid mine drainage.</title>
        <authorList>
            <person name="Mendez-Garcia C."/>
            <person name="Mesa V."/>
            <person name="Sprenger R.R."/>
            <person name="Richter M."/>
            <person name="Diez M.S."/>
            <person name="Solano J."/>
            <person name="Bargiela R."/>
            <person name="Golyshina O.V."/>
            <person name="Manteca A."/>
            <person name="Ramos J.L."/>
            <person name="Gallego J.R."/>
            <person name="Llorente I."/>
            <person name="Martins Dos Santos V.A."/>
            <person name="Jensen O.N."/>
            <person name="Pelaez A.I."/>
            <person name="Sanchez J."/>
            <person name="Ferrer M."/>
        </authorList>
    </citation>
    <scope>NUCLEOTIDE SEQUENCE</scope>
</reference>
<accession>T1C645</accession>
<dbReference type="InterPro" id="IPR004364">
    <property type="entry name" value="Aa-tRNA-synt_II"/>
</dbReference>
<sequence length="190" mass="22638">MEELNATRDQMISLEEELILGVISEVKEKHREDLLFLKRKLKIPQVPFEKITYRDAFEKFGKNFEEILSINHEEPFWIIDIPINEREFYDREDPENKGYLLDMDLIYPRGFCEASSGGEREFEIDKILQRIKIKNQNYEDFKWFIDEARKGFQPSAGFGIGIERLLRYICGFERIEMVTPFPKIPGKKSF</sequence>
<evidence type="ECO:0000256" key="3">
    <source>
        <dbReference type="ARBA" id="ARBA00022840"/>
    </source>
</evidence>
<keyword evidence="3" id="KW-0067">ATP-binding</keyword>
<dbReference type="SUPFAM" id="SSF55681">
    <property type="entry name" value="Class II aaRS and biotin synthetases"/>
    <property type="match status" value="1"/>
</dbReference>
<dbReference type="PANTHER" id="PTHR22594">
    <property type="entry name" value="ASPARTYL/LYSYL-TRNA SYNTHETASE"/>
    <property type="match status" value="1"/>
</dbReference>
<evidence type="ECO:0000313" key="7">
    <source>
        <dbReference type="EMBL" id="EQD77497.1"/>
    </source>
</evidence>
<evidence type="ECO:0000256" key="5">
    <source>
        <dbReference type="ARBA" id="ARBA00023146"/>
    </source>
</evidence>
<dbReference type="InterPro" id="IPR045864">
    <property type="entry name" value="aa-tRNA-synth_II/BPL/LPL"/>
</dbReference>
<dbReference type="PANTHER" id="PTHR22594:SF48">
    <property type="entry name" value="ASPARAGINYL-TRNA SYNTHETASE-RELATED PROTEIN (N-TRUNCATION)"/>
    <property type="match status" value="1"/>
</dbReference>
<dbReference type="GO" id="GO:0005524">
    <property type="term" value="F:ATP binding"/>
    <property type="evidence" value="ECO:0007669"/>
    <property type="project" value="UniProtKB-KW"/>
</dbReference>
<name>T1C645_9ZZZZ</name>
<gene>
    <name evidence="7" type="ORF">B1A_02931</name>
</gene>
<keyword evidence="1" id="KW-0436">Ligase</keyword>
<dbReference type="GO" id="GO:0006421">
    <property type="term" value="P:asparaginyl-tRNA aminoacylation"/>
    <property type="evidence" value="ECO:0007669"/>
    <property type="project" value="TreeGrafter"/>
</dbReference>
<comment type="caution">
    <text evidence="7">The sequence shown here is derived from an EMBL/GenBank/DDBJ whole genome shotgun (WGS) entry which is preliminary data.</text>
</comment>
<protein>
    <submittedName>
        <fullName evidence="7">Asparagine synthetase A</fullName>
    </submittedName>
</protein>
<dbReference type="EMBL" id="AUZX01002160">
    <property type="protein sequence ID" value="EQD77497.1"/>
    <property type="molecule type" value="Genomic_DNA"/>
</dbReference>
<keyword evidence="4" id="KW-0648">Protein biosynthesis</keyword>
<evidence type="ECO:0000259" key="6">
    <source>
        <dbReference type="Pfam" id="PF00152"/>
    </source>
</evidence>
<reference evidence="7" key="1">
    <citation type="submission" date="2013-08" db="EMBL/GenBank/DDBJ databases">
        <authorList>
            <person name="Mendez C."/>
            <person name="Richter M."/>
            <person name="Ferrer M."/>
            <person name="Sanchez J."/>
        </authorList>
    </citation>
    <scope>NUCLEOTIDE SEQUENCE</scope>
</reference>
<evidence type="ECO:0000256" key="1">
    <source>
        <dbReference type="ARBA" id="ARBA00022598"/>
    </source>
</evidence>
<dbReference type="GO" id="GO:0004816">
    <property type="term" value="F:asparagine-tRNA ligase activity"/>
    <property type="evidence" value="ECO:0007669"/>
    <property type="project" value="TreeGrafter"/>
</dbReference>
<proteinExistence type="predicted"/>
<evidence type="ECO:0000256" key="4">
    <source>
        <dbReference type="ARBA" id="ARBA00022917"/>
    </source>
</evidence>
<organism evidence="7">
    <name type="scientific">mine drainage metagenome</name>
    <dbReference type="NCBI Taxonomy" id="410659"/>
    <lineage>
        <taxon>unclassified sequences</taxon>
        <taxon>metagenomes</taxon>
        <taxon>ecological metagenomes</taxon>
    </lineage>
</organism>
<evidence type="ECO:0000256" key="2">
    <source>
        <dbReference type="ARBA" id="ARBA00022741"/>
    </source>
</evidence>
<dbReference type="Pfam" id="PF00152">
    <property type="entry name" value="tRNA-synt_2"/>
    <property type="match status" value="1"/>
</dbReference>
<feature type="domain" description="Aminoacyl-tRNA synthetase class II (D/K/N)" evidence="6">
    <location>
        <begin position="6"/>
        <end position="183"/>
    </location>
</feature>
<dbReference type="AlphaFoldDB" id="T1C645"/>
<keyword evidence="5" id="KW-0030">Aminoacyl-tRNA synthetase</keyword>